<dbReference type="AlphaFoldDB" id="A0A377R3J6"/>
<keyword evidence="2" id="KW-1185">Reference proteome</keyword>
<sequence length="222" mass="24945">MNEETDYTLNQILHAAFTAHGCRVREEHGKLIPDLKIPAAFDTLAHITGRRPNAVITRLDVETTLPDGRSLYEAYGDIGATVEEALSGNWENFQESAFHTLLNALDGKHGTAERWTLGGIPFHAHAGPALLKYAGEKPALPADALHTAIREALHRIRPEKQIHFVRFYYSQSANQTDCTEFLLDNQSHPAAEQALARLDWPERSHFYSLRRFIVLVPEEEAV</sequence>
<gene>
    <name evidence="1" type="ORF">NCTC13336_01105</name>
</gene>
<protein>
    <submittedName>
        <fullName evidence="1">Uncharacterized protein</fullName>
    </submittedName>
</protein>
<dbReference type="RefSeq" id="WP_115308089.1">
    <property type="nucleotide sequence ID" value="NZ_UGJJ01000001.1"/>
</dbReference>
<evidence type="ECO:0000313" key="1">
    <source>
        <dbReference type="EMBL" id="STR00881.1"/>
    </source>
</evidence>
<evidence type="ECO:0000313" key="2">
    <source>
        <dbReference type="Proteomes" id="UP000254293"/>
    </source>
</evidence>
<dbReference type="InterPro" id="IPR045929">
    <property type="entry name" value="DUF6348"/>
</dbReference>
<dbReference type="EMBL" id="UGJJ01000001">
    <property type="protein sequence ID" value="STR00881.1"/>
    <property type="molecule type" value="Genomic_DNA"/>
</dbReference>
<accession>A0A377R3J6</accession>
<reference evidence="1 2" key="1">
    <citation type="submission" date="2018-06" db="EMBL/GenBank/DDBJ databases">
        <authorList>
            <consortium name="Pathogen Informatics"/>
            <person name="Doyle S."/>
        </authorList>
    </citation>
    <scope>NUCLEOTIDE SEQUENCE [LARGE SCALE GENOMIC DNA]</scope>
    <source>
        <strain evidence="1 2">NCTC13336</strain>
    </source>
</reference>
<organism evidence="1 2">
    <name type="scientific">Kingella potus</name>
    <dbReference type="NCBI Taxonomy" id="265175"/>
    <lineage>
        <taxon>Bacteria</taxon>
        <taxon>Pseudomonadati</taxon>
        <taxon>Pseudomonadota</taxon>
        <taxon>Betaproteobacteria</taxon>
        <taxon>Neisseriales</taxon>
        <taxon>Neisseriaceae</taxon>
        <taxon>Kingella</taxon>
    </lineage>
</organism>
<dbReference type="Pfam" id="PF19875">
    <property type="entry name" value="DUF6348"/>
    <property type="match status" value="1"/>
</dbReference>
<dbReference type="OrthoDB" id="9155428at2"/>
<name>A0A377R3J6_9NEIS</name>
<dbReference type="Proteomes" id="UP000254293">
    <property type="component" value="Unassembled WGS sequence"/>
</dbReference>
<proteinExistence type="predicted"/>